<keyword evidence="2" id="KW-1185">Reference proteome</keyword>
<sequence>MFQNLLELFQFQFHRNLKDHHNTLCIVCLLGTFKGGHLIFSELKLAIKMKQRQAITFQSSLLIHRNLLVIGTQNSVVFYIHNTAIKQKQKFKSLLMIEI</sequence>
<accession>A0A397IJK4</accession>
<protein>
    <submittedName>
        <fullName evidence="1">Uncharacterized protein</fullName>
    </submittedName>
</protein>
<reference evidence="1 2" key="1">
    <citation type="submission" date="2018-08" db="EMBL/GenBank/DDBJ databases">
        <title>Genome and evolution of the arbuscular mycorrhizal fungus Diversispora epigaea (formerly Glomus versiforme) and its bacterial endosymbionts.</title>
        <authorList>
            <person name="Sun X."/>
            <person name="Fei Z."/>
            <person name="Harrison M."/>
        </authorList>
    </citation>
    <scope>NUCLEOTIDE SEQUENCE [LARGE SCALE GENOMIC DNA]</scope>
    <source>
        <strain evidence="1 2">IT104</strain>
    </source>
</reference>
<proteinExistence type="predicted"/>
<evidence type="ECO:0000313" key="2">
    <source>
        <dbReference type="Proteomes" id="UP000266861"/>
    </source>
</evidence>
<dbReference type="Proteomes" id="UP000266861">
    <property type="component" value="Unassembled WGS sequence"/>
</dbReference>
<dbReference type="STRING" id="1348612.A0A397IJK4"/>
<evidence type="ECO:0000313" key="1">
    <source>
        <dbReference type="EMBL" id="RHZ74368.1"/>
    </source>
</evidence>
<dbReference type="Gene3D" id="3.60.130.30">
    <property type="match status" value="1"/>
</dbReference>
<dbReference type="AlphaFoldDB" id="A0A397IJK4"/>
<comment type="caution">
    <text evidence="1">The sequence shown here is derived from an EMBL/GenBank/DDBJ whole genome shotgun (WGS) entry which is preliminary data.</text>
</comment>
<gene>
    <name evidence="1" type="ORF">Glove_225g67</name>
</gene>
<organism evidence="1 2">
    <name type="scientific">Diversispora epigaea</name>
    <dbReference type="NCBI Taxonomy" id="1348612"/>
    <lineage>
        <taxon>Eukaryota</taxon>
        <taxon>Fungi</taxon>
        <taxon>Fungi incertae sedis</taxon>
        <taxon>Mucoromycota</taxon>
        <taxon>Glomeromycotina</taxon>
        <taxon>Glomeromycetes</taxon>
        <taxon>Diversisporales</taxon>
        <taxon>Diversisporaceae</taxon>
        <taxon>Diversispora</taxon>
    </lineage>
</organism>
<dbReference type="EMBL" id="PQFF01000208">
    <property type="protein sequence ID" value="RHZ74368.1"/>
    <property type="molecule type" value="Genomic_DNA"/>
</dbReference>
<name>A0A397IJK4_9GLOM</name>